<dbReference type="Pfam" id="PF16094">
    <property type="entry name" value="PAC1"/>
    <property type="match status" value="1"/>
</dbReference>
<dbReference type="GO" id="GO:0005783">
    <property type="term" value="C:endoplasmic reticulum"/>
    <property type="evidence" value="ECO:0007669"/>
    <property type="project" value="InterPro"/>
</dbReference>
<evidence type="ECO:0000256" key="2">
    <source>
        <dbReference type="ARBA" id="ARBA00019180"/>
    </source>
</evidence>
<comment type="similarity">
    <text evidence="1">Belongs to the PSMG1 family.</text>
</comment>
<name>A0A0P4VVB3_9HEMI</name>
<dbReference type="PANTHER" id="PTHR15069">
    <property type="entry name" value="PROTEASOME ASSEMBLY CHAPERONE 1"/>
    <property type="match status" value="1"/>
</dbReference>
<dbReference type="AlphaFoldDB" id="A0A0P4VVB3"/>
<evidence type="ECO:0000256" key="3">
    <source>
        <dbReference type="ARBA" id="ARBA00023186"/>
    </source>
</evidence>
<keyword evidence="3" id="KW-0143">Chaperone</keyword>
<dbReference type="GO" id="GO:0080129">
    <property type="term" value="P:proteasome core complex assembly"/>
    <property type="evidence" value="ECO:0007669"/>
    <property type="project" value="TreeGrafter"/>
</dbReference>
<evidence type="ECO:0000313" key="4">
    <source>
        <dbReference type="EMBL" id="JAI56493.1"/>
    </source>
</evidence>
<keyword evidence="4" id="KW-0647">Proteasome</keyword>
<organism evidence="4">
    <name type="scientific">Rhodnius neglectus</name>
    <dbReference type="NCBI Taxonomy" id="72488"/>
    <lineage>
        <taxon>Eukaryota</taxon>
        <taxon>Metazoa</taxon>
        <taxon>Ecdysozoa</taxon>
        <taxon>Arthropoda</taxon>
        <taxon>Hexapoda</taxon>
        <taxon>Insecta</taxon>
        <taxon>Pterygota</taxon>
        <taxon>Neoptera</taxon>
        <taxon>Paraneoptera</taxon>
        <taxon>Hemiptera</taxon>
        <taxon>Heteroptera</taxon>
        <taxon>Panheteroptera</taxon>
        <taxon>Cimicomorpha</taxon>
        <taxon>Reduviidae</taxon>
        <taxon>Triatominae</taxon>
        <taxon>Rhodnius</taxon>
    </lineage>
</organism>
<sequence>MATFFGEVILPTSRVFFDDYDDSDEEECPSERNLEVKVLDENSLKHEFELLLIVEGTVCRGFADLYLVNANTSRLAEFYLPKEGERDNLVEITPHKEEPSVLFKLNDSTLLLRTSPAIDIFKSHQLTLKVAPWIERCKNIMTFNSRSVCDYQCEIREGLPSSFERTLVTSAVKQNLPGLSNLDQPNFITGFCASVAGWCECKDKPCILHTIFTDNLSLDSITFAPLFKIIEVTDLKHLIVNKPDSSKLGVSCDQSYMYM</sequence>
<proteinExistence type="evidence at transcript level"/>
<dbReference type="InterPro" id="IPR016565">
    <property type="entry name" value="Proteasome_assmbl_chp_1"/>
</dbReference>
<dbReference type="EMBL" id="GDKW01000102">
    <property type="protein sequence ID" value="JAI56493.1"/>
    <property type="molecule type" value="mRNA"/>
</dbReference>
<dbReference type="GO" id="GO:0070628">
    <property type="term" value="F:proteasome binding"/>
    <property type="evidence" value="ECO:0007669"/>
    <property type="project" value="TreeGrafter"/>
</dbReference>
<protein>
    <recommendedName>
        <fullName evidence="2">Proteasome assembly chaperone 1</fullName>
    </recommendedName>
</protein>
<evidence type="ECO:0000256" key="1">
    <source>
        <dbReference type="ARBA" id="ARBA00005261"/>
    </source>
</evidence>
<reference evidence="4" key="1">
    <citation type="journal article" date="2016" name="PLoS Negl. Trop. Dis.">
        <title>A Deep Insight into the Sialome of Rhodnius neglectus, a Vector of Chagas Disease.</title>
        <authorList>
            <person name="Santiago P.B."/>
            <person name="Assumpcao T.C."/>
            <person name="Araujo C.N."/>
            <person name="Bastos I.M."/>
            <person name="Neves D."/>
            <person name="Silva I.G."/>
            <person name="Charneau S."/>
            <person name="Queiroz R.M."/>
            <person name="Raiol T."/>
            <person name="Oliveira J.V."/>
            <person name="Sousa M.V."/>
            <person name="Calvo E."/>
            <person name="Ribeiro J.M."/>
            <person name="Santana J.M."/>
        </authorList>
    </citation>
    <scope>NUCLEOTIDE SEQUENCE</scope>
    <source>
        <tissue evidence="4">Salivary glands</tissue>
    </source>
</reference>
<accession>A0A0P4VVB3</accession>
<dbReference type="PANTHER" id="PTHR15069:SF1">
    <property type="entry name" value="PROTEASOME ASSEMBLY CHAPERONE 1"/>
    <property type="match status" value="1"/>
</dbReference>
<dbReference type="GO" id="GO:0000502">
    <property type="term" value="C:proteasome complex"/>
    <property type="evidence" value="ECO:0007669"/>
    <property type="project" value="UniProtKB-KW"/>
</dbReference>